<evidence type="ECO:0000256" key="1">
    <source>
        <dbReference type="SAM" id="MobiDB-lite"/>
    </source>
</evidence>
<feature type="compositionally biased region" description="Polar residues" evidence="1">
    <location>
        <begin position="46"/>
        <end position="58"/>
    </location>
</feature>
<accession>A0A3N4HWB5</accession>
<dbReference type="Proteomes" id="UP000275078">
    <property type="component" value="Unassembled WGS sequence"/>
</dbReference>
<sequence length="400" mass="44408">MESEIRSDTASSSDEAWESAMEFVGDGDSEYGADASESGSEADDTMTPTGEKGTQSRSPRNEEDEWPPEVQEWDTWLLGEGRAVIVLPTEGIRNVYPSSPVSSPPLSPLPNNHLPLTPSRVPEEQRRLQEYLQLLADKSKREEEESDTDDDGFYLADWRITDPSAPRQRVPGSYNWLGLQSLQIYDVIEPSSAQSTQSLNSVTPLGSATPRFEQVALGKKEEPDLLSALASLNLQGNSVQVDFTTTSSQNSTKSVSLASNSPKERKVLPPTMSVYTSTQPLITFSNGKGELIEEVFEAIDTEEELRVDALESTVLDDKKRMSAAARGSTLKKMRLRQSLGGEALEYYLSLTSDIRMDYERSKKALIRRFCHTKTITAPKTVKWKGDDLLYGRSTDLCYVI</sequence>
<name>A0A3N4HWB5_ASCIM</name>
<evidence type="ECO:0000313" key="3">
    <source>
        <dbReference type="Proteomes" id="UP000275078"/>
    </source>
</evidence>
<organism evidence="2 3">
    <name type="scientific">Ascobolus immersus RN42</name>
    <dbReference type="NCBI Taxonomy" id="1160509"/>
    <lineage>
        <taxon>Eukaryota</taxon>
        <taxon>Fungi</taxon>
        <taxon>Dikarya</taxon>
        <taxon>Ascomycota</taxon>
        <taxon>Pezizomycotina</taxon>
        <taxon>Pezizomycetes</taxon>
        <taxon>Pezizales</taxon>
        <taxon>Ascobolaceae</taxon>
        <taxon>Ascobolus</taxon>
    </lineage>
</organism>
<protein>
    <submittedName>
        <fullName evidence="2">Uncharacterized protein</fullName>
    </submittedName>
</protein>
<dbReference type="EMBL" id="ML119715">
    <property type="protein sequence ID" value="RPA78153.1"/>
    <property type="molecule type" value="Genomic_DNA"/>
</dbReference>
<dbReference type="AlphaFoldDB" id="A0A3N4HWB5"/>
<feature type="region of interest" description="Disordered" evidence="1">
    <location>
        <begin position="1"/>
        <end position="69"/>
    </location>
</feature>
<evidence type="ECO:0000313" key="2">
    <source>
        <dbReference type="EMBL" id="RPA78153.1"/>
    </source>
</evidence>
<gene>
    <name evidence="2" type="ORF">BJ508DRAFT_329533</name>
</gene>
<reference evidence="2 3" key="1">
    <citation type="journal article" date="2018" name="Nat. Ecol. Evol.">
        <title>Pezizomycetes genomes reveal the molecular basis of ectomycorrhizal truffle lifestyle.</title>
        <authorList>
            <person name="Murat C."/>
            <person name="Payen T."/>
            <person name="Noel B."/>
            <person name="Kuo A."/>
            <person name="Morin E."/>
            <person name="Chen J."/>
            <person name="Kohler A."/>
            <person name="Krizsan K."/>
            <person name="Balestrini R."/>
            <person name="Da Silva C."/>
            <person name="Montanini B."/>
            <person name="Hainaut M."/>
            <person name="Levati E."/>
            <person name="Barry K.W."/>
            <person name="Belfiori B."/>
            <person name="Cichocki N."/>
            <person name="Clum A."/>
            <person name="Dockter R.B."/>
            <person name="Fauchery L."/>
            <person name="Guy J."/>
            <person name="Iotti M."/>
            <person name="Le Tacon F."/>
            <person name="Lindquist E.A."/>
            <person name="Lipzen A."/>
            <person name="Malagnac F."/>
            <person name="Mello A."/>
            <person name="Molinier V."/>
            <person name="Miyauchi S."/>
            <person name="Poulain J."/>
            <person name="Riccioni C."/>
            <person name="Rubini A."/>
            <person name="Sitrit Y."/>
            <person name="Splivallo R."/>
            <person name="Traeger S."/>
            <person name="Wang M."/>
            <person name="Zifcakova L."/>
            <person name="Wipf D."/>
            <person name="Zambonelli A."/>
            <person name="Paolocci F."/>
            <person name="Nowrousian M."/>
            <person name="Ottonello S."/>
            <person name="Baldrian P."/>
            <person name="Spatafora J.W."/>
            <person name="Henrissat B."/>
            <person name="Nagy L.G."/>
            <person name="Aury J.M."/>
            <person name="Wincker P."/>
            <person name="Grigoriev I.V."/>
            <person name="Bonfante P."/>
            <person name="Martin F.M."/>
        </authorList>
    </citation>
    <scope>NUCLEOTIDE SEQUENCE [LARGE SCALE GENOMIC DNA]</scope>
    <source>
        <strain evidence="2 3">RN42</strain>
    </source>
</reference>
<keyword evidence="3" id="KW-1185">Reference proteome</keyword>
<proteinExistence type="predicted"/>